<name>A0A6V8LNQ0_9BACT</name>
<dbReference type="GO" id="GO:0009279">
    <property type="term" value="C:cell outer membrane"/>
    <property type="evidence" value="ECO:0007669"/>
    <property type="project" value="UniProtKB-UniRule"/>
</dbReference>
<feature type="domain" description="POTRA" evidence="9">
    <location>
        <begin position="489"/>
        <end position="562"/>
    </location>
</feature>
<reference evidence="10 11" key="1">
    <citation type="submission" date="2020-04" db="EMBL/GenBank/DDBJ databases">
        <authorList>
            <consortium name="Desulfovibrio sp. FSS-1 genome sequencing consortium"/>
            <person name="Shimoshige H."/>
            <person name="Kobayashi H."/>
            <person name="Maekawa T."/>
        </authorList>
    </citation>
    <scope>NUCLEOTIDE SEQUENCE [LARGE SCALE GENOMIC DNA]</scope>
    <source>
        <strain evidence="10 11">SIID29052-01</strain>
    </source>
</reference>
<keyword evidence="3" id="KW-0812">Transmembrane</keyword>
<evidence type="ECO:0000256" key="7">
    <source>
        <dbReference type="ARBA" id="ARBA00023237"/>
    </source>
</evidence>
<keyword evidence="7" id="KW-0998">Cell outer membrane</keyword>
<evidence type="ECO:0000256" key="4">
    <source>
        <dbReference type="ARBA" id="ARBA00022729"/>
    </source>
</evidence>
<gene>
    <name evidence="10" type="primary">bamA</name>
    <name evidence="10" type="ORF">NNJEOMEG_01146</name>
</gene>
<sequence>MAENSLRGRKHCGLIVSILALLLLGLTGNVFAQTAKVVVLPFTVNAPGDKEALRKSASKLLVERLKQQGVAVVDQTAAASALKAKAQPSEAEAARAARSAGAVSAIYGTINLVGDALSIDARSVSADGKAENAYVTRPGAIELPSAVDELAQKLAPVSGPTGLKVVELDVEGNNALEKDVILLKVKTQVGEPFDNKTVNEDLKRLFELGYFDDVQIKLDDVRGGKRVVFVVKEKPRIQAVSVSGNSEIKRDEILEAMGTKTGSVLNMQVLADDLEKIRDLYRKKGFYQTNVEYKLEQTDPRMARLNIVVQESKKLYIKKINIVGAKKVDPSDLKDQMALKEKNFLSWILQTGVLKEELLDRDSAAIENYYTNHGYIDARVGQPQVDIKDDGIELTIQVEEGERYKLGNVGFKGDLLFDDKKLREITKLPELAKKKDYFDRSVVRDDITRLNEAYSDMGYAFAEADIDMQKNAEQKIVDVTYILGKGQKVYIRRVTIEGNDRTRENVIRRELRLSDGDLFSGTKLKRSNERLNKLDYFEKVDIETVPTENPAEVDIKVKVKDKNTGSVSAGIGYSTYDSVFVGGSVEERNLFGKGYNLQFQGMFSGVTNRFSASFTNPSVYDTPLSFGTDAFSTFRRYSDYYKQSQGVVARFAYPVGEFTTLRWDYRLTRDDVYHTNYYASSVIQESKGIHWTSGVVTGAVRDTTDSRTKPTKGTINDISFEYAGLGGDRGFVKAYYSFNYYRPLFWETVFHFRTQVGGLFQNGFGDVPVFERFYLGGIGNIRGYETDKISPKDHRTNERIGGDTVYFANLEYIFPISKQYGVYGLGFFDAGNSIWRERDGFYISLVKSVGAGMRWYSPMGLIRVEAGYGLDNIQHNQQNFQIGFTMGNTF</sequence>
<evidence type="ECO:0000256" key="2">
    <source>
        <dbReference type="ARBA" id="ARBA00022452"/>
    </source>
</evidence>
<evidence type="ECO:0000256" key="6">
    <source>
        <dbReference type="ARBA" id="ARBA00023136"/>
    </source>
</evidence>
<evidence type="ECO:0000259" key="9">
    <source>
        <dbReference type="PROSITE" id="PS51779"/>
    </source>
</evidence>
<keyword evidence="4" id="KW-0732">Signal</keyword>
<evidence type="ECO:0000256" key="3">
    <source>
        <dbReference type="ARBA" id="ARBA00022692"/>
    </source>
</evidence>
<feature type="domain" description="POTRA" evidence="9">
    <location>
        <begin position="163"/>
        <end position="234"/>
    </location>
</feature>
<dbReference type="EMBL" id="BLTE01000004">
    <property type="protein sequence ID" value="GFK93314.1"/>
    <property type="molecule type" value="Genomic_DNA"/>
</dbReference>
<dbReference type="Proteomes" id="UP000494245">
    <property type="component" value="Unassembled WGS sequence"/>
</dbReference>
<dbReference type="PANTHER" id="PTHR12815">
    <property type="entry name" value="SORTING AND ASSEMBLY MACHINERY SAMM50 PROTEIN FAMILY MEMBER"/>
    <property type="match status" value="1"/>
</dbReference>
<evidence type="ECO:0000313" key="11">
    <source>
        <dbReference type="Proteomes" id="UP000494245"/>
    </source>
</evidence>
<keyword evidence="5" id="KW-0677">Repeat</keyword>
<reference evidence="10 11" key="2">
    <citation type="submission" date="2020-05" db="EMBL/GenBank/DDBJ databases">
        <title>Draft genome sequence of Desulfovibrio sp. strainFSS-1.</title>
        <authorList>
            <person name="Shimoshige H."/>
            <person name="Kobayashi H."/>
            <person name="Maekawa T."/>
        </authorList>
    </citation>
    <scope>NUCLEOTIDE SEQUENCE [LARGE SCALE GENOMIC DNA]</scope>
    <source>
        <strain evidence="10 11">SIID29052-01</strain>
    </source>
</reference>
<dbReference type="PANTHER" id="PTHR12815:SF47">
    <property type="entry name" value="TRANSLOCATION AND ASSEMBLY MODULE SUBUNIT TAMA"/>
    <property type="match status" value="1"/>
</dbReference>
<dbReference type="NCBIfam" id="TIGR03303">
    <property type="entry name" value="OM_YaeT"/>
    <property type="match status" value="1"/>
</dbReference>
<dbReference type="Gene3D" id="3.10.20.310">
    <property type="entry name" value="membrane protein fhac"/>
    <property type="match status" value="5"/>
</dbReference>
<dbReference type="Pfam" id="PF01103">
    <property type="entry name" value="Omp85"/>
    <property type="match status" value="1"/>
</dbReference>
<dbReference type="Pfam" id="PF07244">
    <property type="entry name" value="POTRA"/>
    <property type="match status" value="5"/>
</dbReference>
<organism evidence="10 11">
    <name type="scientific">Fundidesulfovibrio magnetotacticus</name>
    <dbReference type="NCBI Taxonomy" id="2730080"/>
    <lineage>
        <taxon>Bacteria</taxon>
        <taxon>Pseudomonadati</taxon>
        <taxon>Thermodesulfobacteriota</taxon>
        <taxon>Desulfovibrionia</taxon>
        <taxon>Desulfovibrionales</taxon>
        <taxon>Desulfovibrionaceae</taxon>
        <taxon>Fundidesulfovibrio</taxon>
    </lineage>
</organism>
<dbReference type="InterPro" id="IPR039910">
    <property type="entry name" value="D15-like"/>
</dbReference>
<dbReference type="GO" id="GO:0071709">
    <property type="term" value="P:membrane assembly"/>
    <property type="evidence" value="ECO:0007669"/>
    <property type="project" value="InterPro"/>
</dbReference>
<evidence type="ECO:0000313" key="10">
    <source>
        <dbReference type="EMBL" id="GFK93314.1"/>
    </source>
</evidence>
<evidence type="ECO:0000256" key="5">
    <source>
        <dbReference type="ARBA" id="ARBA00022737"/>
    </source>
</evidence>
<dbReference type="RefSeq" id="WP_235956848.1">
    <property type="nucleotide sequence ID" value="NZ_BLTE01000004.1"/>
</dbReference>
<dbReference type="InterPro" id="IPR010827">
    <property type="entry name" value="BamA/TamA_POTRA"/>
</dbReference>
<accession>A0A6V8LNQ0</accession>
<dbReference type="Gene3D" id="2.40.160.50">
    <property type="entry name" value="membrane protein fhac: a member of the omp85/tpsb transporter family"/>
    <property type="match status" value="1"/>
</dbReference>
<feature type="domain" description="POTRA" evidence="9">
    <location>
        <begin position="235"/>
        <end position="312"/>
    </location>
</feature>
<dbReference type="InterPro" id="IPR023707">
    <property type="entry name" value="OM_assembly_BamA"/>
</dbReference>
<dbReference type="PIRSF" id="PIRSF006076">
    <property type="entry name" value="OM_assembly_OMP85"/>
    <property type="match status" value="1"/>
</dbReference>
<dbReference type="HAMAP" id="MF_01430">
    <property type="entry name" value="OM_assembly_BamA"/>
    <property type="match status" value="1"/>
</dbReference>
<feature type="domain" description="POTRA" evidence="9">
    <location>
        <begin position="315"/>
        <end position="401"/>
    </location>
</feature>
<keyword evidence="2" id="KW-1134">Transmembrane beta strand</keyword>
<evidence type="ECO:0000256" key="8">
    <source>
        <dbReference type="NCBIfam" id="TIGR03303"/>
    </source>
</evidence>
<keyword evidence="6" id="KW-0472">Membrane</keyword>
<comment type="subcellular location">
    <subcellularLocation>
        <location evidence="1">Membrane</location>
    </subcellularLocation>
</comment>
<dbReference type="InterPro" id="IPR000184">
    <property type="entry name" value="Bac_surfAg_D15"/>
</dbReference>
<dbReference type="AlphaFoldDB" id="A0A6V8LNQ0"/>
<protein>
    <recommendedName>
        <fullName evidence="8">Outer membrane protein assembly factor BamA</fullName>
    </recommendedName>
</protein>
<dbReference type="InterPro" id="IPR034746">
    <property type="entry name" value="POTRA"/>
</dbReference>
<keyword evidence="11" id="KW-1185">Reference proteome</keyword>
<evidence type="ECO:0000256" key="1">
    <source>
        <dbReference type="ARBA" id="ARBA00004370"/>
    </source>
</evidence>
<dbReference type="PROSITE" id="PS51779">
    <property type="entry name" value="POTRA"/>
    <property type="match status" value="4"/>
</dbReference>
<proteinExistence type="inferred from homology"/>
<comment type="caution">
    <text evidence="10">The sequence shown here is derived from an EMBL/GenBank/DDBJ whole genome shotgun (WGS) entry which is preliminary data.</text>
</comment>